<evidence type="ECO:0000256" key="2">
    <source>
        <dbReference type="ARBA" id="ARBA00012856"/>
    </source>
</evidence>
<comment type="pathway">
    <text evidence="1">Cofactor biosynthesis; tetrahydrofolate biosynthesis; 5,6,7,8-tetrahydrofolate from 7,8-dihydrofolate: step 1/1.</text>
</comment>
<dbReference type="KEGG" id="vg:9861512"/>
<feature type="domain" description="DHFR" evidence="6">
    <location>
        <begin position="1"/>
        <end position="174"/>
    </location>
</feature>
<protein>
    <recommendedName>
        <fullName evidence="2">dihydrofolate reductase</fullName>
        <ecNumber evidence="2">1.5.1.3</ecNumber>
    </recommendedName>
</protein>
<keyword evidence="5" id="KW-0560">Oxidoreductase</keyword>
<dbReference type="InterPro" id="IPR012259">
    <property type="entry name" value="DHFR"/>
</dbReference>
<sequence length="174" mass="19605">MIKAVFATGKNGEFGNKGELPWGHCKEDMKHFMKTTAGACLVMGAKTFMSLPSALKNRTNVVISSQNDTNRVIAKNGDRPDMFMHGDVCQALDELRNTYDNICVIGGMTVLKEAIDKCDEVAHTVILNDDEFECDVRADEEFTNKLMTDFWVYDMTYLEDVAIAYKLMRNKNVV</sequence>
<dbReference type="GeneID" id="9861512"/>
<name>E1A2K2_9CAUD</name>
<dbReference type="PANTHER" id="PTHR48069:SF3">
    <property type="entry name" value="DIHYDROFOLATE REDUCTASE"/>
    <property type="match status" value="1"/>
</dbReference>
<evidence type="ECO:0000256" key="1">
    <source>
        <dbReference type="ARBA" id="ARBA00004903"/>
    </source>
</evidence>
<dbReference type="InterPro" id="IPR024072">
    <property type="entry name" value="DHFR-like_dom_sf"/>
</dbReference>
<dbReference type="GO" id="GO:0004146">
    <property type="term" value="F:dihydrofolate reductase activity"/>
    <property type="evidence" value="ECO:0007669"/>
    <property type="project" value="UniProtKB-EC"/>
</dbReference>
<dbReference type="PROSITE" id="PS51330">
    <property type="entry name" value="DHFR_2"/>
    <property type="match status" value="1"/>
</dbReference>
<evidence type="ECO:0000256" key="4">
    <source>
        <dbReference type="ARBA" id="ARBA00022857"/>
    </source>
</evidence>
<organism evidence="7 8">
    <name type="scientific">Aeromonas phage phiAS5</name>
    <dbReference type="NCBI Taxonomy" id="879630"/>
    <lineage>
        <taxon>Viruses</taxon>
        <taxon>Duplodnaviria</taxon>
        <taxon>Heunggongvirae</taxon>
        <taxon>Uroviricota</taxon>
        <taxon>Caudoviricetes</taxon>
        <taxon>Pantevenvirales</taxon>
        <taxon>Straboviridae</taxon>
        <taxon>Chrysonvirus</taxon>
        <taxon>Chrysonvirus as5</taxon>
    </lineage>
</organism>
<reference evidence="7 8" key="1">
    <citation type="journal article" date="2012" name="Vet. Microbiol.">
        <title>Complete genome sequence and characterization of a broad-host range T4-like bacteriophage phiAS5 infecting Aeromonas salmonicida subsp. salmonicida.</title>
        <authorList>
            <person name="Kim J.H."/>
            <person name="Son J.S."/>
            <person name="Choi Y.J."/>
            <person name="Choresca C.H.Jr."/>
            <person name="Shin S.P."/>
            <person name="Han J.E."/>
            <person name="Jun J.W."/>
            <person name="Park S.C."/>
        </authorList>
    </citation>
    <scope>NUCLEOTIDE SEQUENCE [LARGE SCALE GENOMIC DNA]</scope>
</reference>
<dbReference type="GO" id="GO:0046654">
    <property type="term" value="P:tetrahydrofolate biosynthetic process"/>
    <property type="evidence" value="ECO:0007669"/>
    <property type="project" value="InterPro"/>
</dbReference>
<dbReference type="SUPFAM" id="SSF53597">
    <property type="entry name" value="Dihydrofolate reductase-like"/>
    <property type="match status" value="1"/>
</dbReference>
<dbReference type="CDD" id="cd00209">
    <property type="entry name" value="DHFR"/>
    <property type="match status" value="1"/>
</dbReference>
<dbReference type="RefSeq" id="YP_003969394.1">
    <property type="nucleotide sequence ID" value="NC_014636.1"/>
</dbReference>
<evidence type="ECO:0000256" key="5">
    <source>
        <dbReference type="ARBA" id="ARBA00023002"/>
    </source>
</evidence>
<dbReference type="GO" id="GO:0046655">
    <property type="term" value="P:folic acid metabolic process"/>
    <property type="evidence" value="ECO:0007669"/>
    <property type="project" value="TreeGrafter"/>
</dbReference>
<dbReference type="EMBL" id="HM452126">
    <property type="protein sequence ID" value="ADM79948.1"/>
    <property type="molecule type" value="Genomic_DNA"/>
</dbReference>
<dbReference type="PRINTS" id="PR00070">
    <property type="entry name" value="DHFR"/>
</dbReference>
<dbReference type="Gene3D" id="3.40.430.10">
    <property type="entry name" value="Dihydrofolate Reductase, subunit A"/>
    <property type="match status" value="1"/>
</dbReference>
<gene>
    <name evidence="7" type="ORF">phiAS5_ORF0105</name>
</gene>
<accession>E1A2K2</accession>
<evidence type="ECO:0000256" key="3">
    <source>
        <dbReference type="ARBA" id="ARBA00022563"/>
    </source>
</evidence>
<dbReference type="GO" id="GO:0046452">
    <property type="term" value="P:dihydrofolate metabolic process"/>
    <property type="evidence" value="ECO:0007669"/>
    <property type="project" value="TreeGrafter"/>
</dbReference>
<dbReference type="GO" id="GO:0050661">
    <property type="term" value="F:NADP binding"/>
    <property type="evidence" value="ECO:0007669"/>
    <property type="project" value="InterPro"/>
</dbReference>
<dbReference type="GO" id="GO:0006730">
    <property type="term" value="P:one-carbon metabolic process"/>
    <property type="evidence" value="ECO:0007669"/>
    <property type="project" value="UniProtKB-KW"/>
</dbReference>
<evidence type="ECO:0000313" key="8">
    <source>
        <dbReference type="Proteomes" id="UP000002236"/>
    </source>
</evidence>
<keyword evidence="8" id="KW-1185">Reference proteome</keyword>
<proteinExistence type="predicted"/>
<evidence type="ECO:0000259" key="6">
    <source>
        <dbReference type="PROSITE" id="PS51330"/>
    </source>
</evidence>
<dbReference type="InterPro" id="IPR001796">
    <property type="entry name" value="DHFR_dom"/>
</dbReference>
<dbReference type="PANTHER" id="PTHR48069">
    <property type="entry name" value="DIHYDROFOLATE REDUCTASE"/>
    <property type="match status" value="1"/>
</dbReference>
<keyword evidence="4" id="KW-0521">NADP</keyword>
<dbReference type="OrthoDB" id="9577at10239"/>
<dbReference type="EC" id="1.5.1.3" evidence="2"/>
<dbReference type="Proteomes" id="UP000002236">
    <property type="component" value="Segment"/>
</dbReference>
<keyword evidence="3" id="KW-0554">One-carbon metabolism</keyword>
<evidence type="ECO:0000313" key="7">
    <source>
        <dbReference type="EMBL" id="ADM79948.1"/>
    </source>
</evidence>
<dbReference type="Pfam" id="PF00186">
    <property type="entry name" value="DHFR_1"/>
    <property type="match status" value="1"/>
</dbReference>